<dbReference type="EMBL" id="PVMZ01000008">
    <property type="protein sequence ID" value="PRX20267.1"/>
    <property type="molecule type" value="Genomic_DNA"/>
</dbReference>
<dbReference type="AlphaFoldDB" id="A0A2T0KAQ8"/>
<dbReference type="OrthoDB" id="3372944at2"/>
<evidence type="ECO:0000313" key="4">
    <source>
        <dbReference type="Proteomes" id="UP000239415"/>
    </source>
</evidence>
<feature type="region of interest" description="Disordered" evidence="1">
    <location>
        <begin position="43"/>
        <end position="82"/>
    </location>
</feature>
<evidence type="ECO:0000256" key="1">
    <source>
        <dbReference type="SAM" id="MobiDB-lite"/>
    </source>
</evidence>
<evidence type="ECO:0000256" key="2">
    <source>
        <dbReference type="SAM" id="Phobius"/>
    </source>
</evidence>
<keyword evidence="2" id="KW-1133">Transmembrane helix</keyword>
<evidence type="ECO:0000313" key="3">
    <source>
        <dbReference type="EMBL" id="PRX20267.1"/>
    </source>
</evidence>
<reference evidence="3 4" key="1">
    <citation type="submission" date="2018-03" db="EMBL/GenBank/DDBJ databases">
        <title>Genomic Encyclopedia of Archaeal and Bacterial Type Strains, Phase II (KMG-II): from individual species to whole genera.</title>
        <authorList>
            <person name="Goeker M."/>
        </authorList>
    </citation>
    <scope>NUCLEOTIDE SEQUENCE [LARGE SCALE GENOMIC DNA]</scope>
    <source>
        <strain evidence="3 4">DSM 43146</strain>
    </source>
</reference>
<organism evidence="3 4">
    <name type="scientific">Actinoplanes italicus</name>
    <dbReference type="NCBI Taxonomy" id="113567"/>
    <lineage>
        <taxon>Bacteria</taxon>
        <taxon>Bacillati</taxon>
        <taxon>Actinomycetota</taxon>
        <taxon>Actinomycetes</taxon>
        <taxon>Micromonosporales</taxon>
        <taxon>Micromonosporaceae</taxon>
        <taxon>Actinoplanes</taxon>
    </lineage>
</organism>
<keyword evidence="4" id="KW-1185">Reference proteome</keyword>
<gene>
    <name evidence="3" type="ORF">CLV67_10861</name>
</gene>
<dbReference type="RefSeq" id="WP_106320733.1">
    <property type="nucleotide sequence ID" value="NZ_BOMO01000131.1"/>
</dbReference>
<accession>A0A2T0KAQ8</accession>
<keyword evidence="2" id="KW-0812">Transmembrane</keyword>
<name>A0A2T0KAQ8_9ACTN</name>
<protein>
    <submittedName>
        <fullName evidence="3">Uncharacterized protein</fullName>
    </submittedName>
</protein>
<sequence>MSGLVARTLNGIFRSRWGIAVVIAVMVLAVVGIGRVFSDGDSTSPLGNGSPAPAISINPSDDDSVVSSDPPPTPRTSPGRAQPEAVAYAFASAWVDHDGVTAKKWLNRLQPNATPRLTDQLRGADPAGIPADRIIGRPSLVTINATMVNATVTMDSGKLGLRLVAPEGHWLVDGIDWTPA</sequence>
<feature type="transmembrane region" description="Helical" evidence="2">
    <location>
        <begin position="17"/>
        <end position="37"/>
    </location>
</feature>
<keyword evidence="2" id="KW-0472">Membrane</keyword>
<proteinExistence type="predicted"/>
<dbReference type="Proteomes" id="UP000239415">
    <property type="component" value="Unassembled WGS sequence"/>
</dbReference>
<comment type="caution">
    <text evidence="3">The sequence shown here is derived from an EMBL/GenBank/DDBJ whole genome shotgun (WGS) entry which is preliminary data.</text>
</comment>